<dbReference type="Proteomes" id="UP001595765">
    <property type="component" value="Unassembled WGS sequence"/>
</dbReference>
<proteinExistence type="predicted"/>
<dbReference type="EMBL" id="JBHSBB010000015">
    <property type="protein sequence ID" value="MFC4034604.1"/>
    <property type="molecule type" value="Genomic_DNA"/>
</dbReference>
<sequence>MFADGGVLDAVRELLGTAFDFVDQQAEATGRMQDRAVYTLWHLLCAASDNLDAQAADLHRAPQILRDLTTPAEARPATAPEPGRAQDWVPPAAILETPGALEAITALLDRGTVSAPLLVAPVLDPDDGVIPRLSDLLASASRYAQRHGGAPELWQDLGRASQHLGDISETLADSSAALATLPGVIRRPAPSTPAGFRGLTCGFRWAGGV</sequence>
<evidence type="ECO:0000313" key="1">
    <source>
        <dbReference type="EMBL" id="MFC4034604.1"/>
    </source>
</evidence>
<gene>
    <name evidence="1" type="ORF">ACFO3J_24465</name>
</gene>
<organism evidence="1 2">
    <name type="scientific">Streptomyces polygonati</name>
    <dbReference type="NCBI Taxonomy" id="1617087"/>
    <lineage>
        <taxon>Bacteria</taxon>
        <taxon>Bacillati</taxon>
        <taxon>Actinomycetota</taxon>
        <taxon>Actinomycetes</taxon>
        <taxon>Kitasatosporales</taxon>
        <taxon>Streptomycetaceae</taxon>
        <taxon>Streptomyces</taxon>
    </lineage>
</organism>
<evidence type="ECO:0000313" key="2">
    <source>
        <dbReference type="Proteomes" id="UP001595765"/>
    </source>
</evidence>
<comment type="caution">
    <text evidence="1">The sequence shown here is derived from an EMBL/GenBank/DDBJ whole genome shotgun (WGS) entry which is preliminary data.</text>
</comment>
<name>A0ABV8HWK7_9ACTN</name>
<protein>
    <submittedName>
        <fullName evidence="1">Uncharacterized protein</fullName>
    </submittedName>
</protein>
<accession>A0ABV8HWK7</accession>
<keyword evidence="2" id="KW-1185">Reference proteome</keyword>
<reference evidence="2" key="1">
    <citation type="journal article" date="2019" name="Int. J. Syst. Evol. Microbiol.">
        <title>The Global Catalogue of Microorganisms (GCM) 10K type strain sequencing project: providing services to taxonomists for standard genome sequencing and annotation.</title>
        <authorList>
            <consortium name="The Broad Institute Genomics Platform"/>
            <consortium name="The Broad Institute Genome Sequencing Center for Infectious Disease"/>
            <person name="Wu L."/>
            <person name="Ma J."/>
        </authorList>
    </citation>
    <scope>NUCLEOTIDE SEQUENCE [LARGE SCALE GENOMIC DNA]</scope>
    <source>
        <strain evidence="2">CGMCC 4.7237</strain>
    </source>
</reference>
<dbReference type="RefSeq" id="WP_386433106.1">
    <property type="nucleotide sequence ID" value="NZ_JBHSBB010000015.1"/>
</dbReference>